<gene>
    <name evidence="1" type="ORF">BRAD3257_2378</name>
</gene>
<dbReference type="Proteomes" id="UP000246085">
    <property type="component" value="Chromosome BRAD3257"/>
</dbReference>
<name>A0A2U3PWD3_9BRAD</name>
<proteinExistence type="predicted"/>
<evidence type="ECO:0000313" key="1">
    <source>
        <dbReference type="EMBL" id="SPP93453.1"/>
    </source>
</evidence>
<accession>A0A2U3PWD3</accession>
<dbReference type="KEGG" id="bvz:BRAD3257_2378"/>
<dbReference type="AlphaFoldDB" id="A0A2U3PWD3"/>
<protein>
    <submittedName>
        <fullName evidence="1">Uncharacterized protein</fullName>
    </submittedName>
</protein>
<reference evidence="1 2" key="1">
    <citation type="submission" date="2018-03" db="EMBL/GenBank/DDBJ databases">
        <authorList>
            <person name="Gully D."/>
        </authorList>
    </citation>
    <scope>NUCLEOTIDE SEQUENCE [LARGE SCALE GENOMIC DNA]</scope>
    <source>
        <strain evidence="1">ORS3257</strain>
    </source>
</reference>
<evidence type="ECO:0000313" key="2">
    <source>
        <dbReference type="Proteomes" id="UP000246085"/>
    </source>
</evidence>
<dbReference type="EMBL" id="LS398110">
    <property type="protein sequence ID" value="SPP93453.1"/>
    <property type="molecule type" value="Genomic_DNA"/>
</dbReference>
<organism evidence="1 2">
    <name type="scientific">Bradyrhizobium vignae</name>
    <dbReference type="NCBI Taxonomy" id="1549949"/>
    <lineage>
        <taxon>Bacteria</taxon>
        <taxon>Pseudomonadati</taxon>
        <taxon>Pseudomonadota</taxon>
        <taxon>Alphaproteobacteria</taxon>
        <taxon>Hyphomicrobiales</taxon>
        <taxon>Nitrobacteraceae</taxon>
        <taxon>Bradyrhizobium</taxon>
    </lineage>
</organism>
<sequence length="103" mass="11279">MAFTPHLDRINAEQRANAPNEPVDHVAVVDIYGSRDTAFARVCSCADGGKPKPRDARLVEQAAECGVHIAGLKFEKKHRICLVLLVYRTGKIQDCCSFNLGIA</sequence>